<dbReference type="EMBL" id="JAYWLC010000007">
    <property type="protein sequence ID" value="MER5172167.1"/>
    <property type="molecule type" value="Genomic_DNA"/>
</dbReference>
<reference evidence="3 4" key="2">
    <citation type="submission" date="2024-06" db="EMBL/GenBank/DDBJ databases">
        <title>Thioclava kandeliae sp. nov. from a rhizosphere soil sample of Kandelia candel in a mangrove.</title>
        <authorList>
            <person name="Mu T."/>
        </authorList>
    </citation>
    <scope>NUCLEOTIDE SEQUENCE [LARGE SCALE GENOMIC DNA]</scope>
    <source>
        <strain evidence="3 4">CPCC 100088</strain>
    </source>
</reference>
<dbReference type="InterPro" id="IPR052196">
    <property type="entry name" value="Bact_Kbp"/>
</dbReference>
<feature type="region of interest" description="Disordered" evidence="1">
    <location>
        <begin position="32"/>
        <end position="71"/>
    </location>
</feature>
<evidence type="ECO:0000313" key="4">
    <source>
        <dbReference type="Proteomes" id="UP001438953"/>
    </source>
</evidence>
<gene>
    <name evidence="3" type="ORF">VSX56_10295</name>
</gene>
<dbReference type="Proteomes" id="UP001438953">
    <property type="component" value="Unassembled WGS sequence"/>
</dbReference>
<sequence>MSNISTTRTVIGAGVAAVAVLLVLLGTQRSVDPVQESGASPEPAKEVRAVDGVTQAASSQDMPAPQTPEMSEDPDMGRFDNLHVASDGAVTLAGRAAPDARVEILVDGEVMAEARSDADGAFATQFDVVPSGEPQSVGLRITPAGQAPVESPESLQIAPLEPQALAAATSDATMPANIAQPASSVASAPEADMAAAPVSAVTEPPRSIVTDATSARVLGPALDRLAIDTLSYDPQGEVVIAGRGLAEDAQLVIYLDNKQVALSTPAARDKTGWQLSLPDIAPGTYRLRVDAVDADGKVVSRAETPFLRETPESLANAVADRSGEGTRILTVQPGNTLWAIARETYGDGFLYVRVFDANRDQIRNPDLIYPGQVFNLPR</sequence>
<organism evidence="3 4">
    <name type="scientific">Thioclava kandeliae</name>
    <dbReference type="NCBI Taxonomy" id="3070818"/>
    <lineage>
        <taxon>Bacteria</taxon>
        <taxon>Pseudomonadati</taxon>
        <taxon>Pseudomonadota</taxon>
        <taxon>Alphaproteobacteria</taxon>
        <taxon>Rhodobacterales</taxon>
        <taxon>Paracoccaceae</taxon>
        <taxon>Thioclava</taxon>
    </lineage>
</organism>
<dbReference type="PANTHER" id="PTHR34700:SF4">
    <property type="entry name" value="PHAGE-LIKE ELEMENT PBSX PROTEIN XKDP"/>
    <property type="match status" value="1"/>
</dbReference>
<reference evidence="3 4" key="1">
    <citation type="submission" date="2024-01" db="EMBL/GenBank/DDBJ databases">
        <authorList>
            <person name="Deng Y."/>
            <person name="Su J."/>
        </authorList>
    </citation>
    <scope>NUCLEOTIDE SEQUENCE [LARGE SCALE GENOMIC DNA]</scope>
    <source>
        <strain evidence="3 4">CPCC 100088</strain>
    </source>
</reference>
<proteinExistence type="predicted"/>
<evidence type="ECO:0000259" key="2">
    <source>
        <dbReference type="PROSITE" id="PS51782"/>
    </source>
</evidence>
<dbReference type="PROSITE" id="PS51782">
    <property type="entry name" value="LYSM"/>
    <property type="match status" value="1"/>
</dbReference>
<evidence type="ECO:0000256" key="1">
    <source>
        <dbReference type="SAM" id="MobiDB-lite"/>
    </source>
</evidence>
<dbReference type="Gene3D" id="3.10.350.10">
    <property type="entry name" value="LysM domain"/>
    <property type="match status" value="1"/>
</dbReference>
<dbReference type="Pfam" id="PF01476">
    <property type="entry name" value="LysM"/>
    <property type="match status" value="1"/>
</dbReference>
<dbReference type="InterPro" id="IPR036779">
    <property type="entry name" value="LysM_dom_sf"/>
</dbReference>
<comment type="caution">
    <text evidence="3">The sequence shown here is derived from an EMBL/GenBank/DDBJ whole genome shotgun (WGS) entry which is preliminary data.</text>
</comment>
<evidence type="ECO:0000313" key="3">
    <source>
        <dbReference type="EMBL" id="MER5172167.1"/>
    </source>
</evidence>
<dbReference type="InterPro" id="IPR018392">
    <property type="entry name" value="LysM"/>
</dbReference>
<accession>A0ABV1SGY4</accession>
<feature type="domain" description="LysM" evidence="2">
    <location>
        <begin position="327"/>
        <end position="376"/>
    </location>
</feature>
<protein>
    <submittedName>
        <fullName evidence="3">LysM peptidoglycan-binding domain-containing protein</fullName>
    </submittedName>
</protein>
<keyword evidence="4" id="KW-1185">Reference proteome</keyword>
<name>A0ABV1SGY4_9RHOB</name>
<dbReference type="SMART" id="SM00257">
    <property type="entry name" value="LysM"/>
    <property type="match status" value="1"/>
</dbReference>
<dbReference type="PANTHER" id="PTHR34700">
    <property type="entry name" value="POTASSIUM BINDING PROTEIN KBP"/>
    <property type="match status" value="1"/>
</dbReference>
<dbReference type="RefSeq" id="WP_350936870.1">
    <property type="nucleotide sequence ID" value="NZ_JAYWLC010000007.1"/>
</dbReference>
<dbReference type="CDD" id="cd00118">
    <property type="entry name" value="LysM"/>
    <property type="match status" value="1"/>
</dbReference>